<dbReference type="InterPro" id="IPR010998">
    <property type="entry name" value="Integrase_recombinase_N"/>
</dbReference>
<gene>
    <name evidence="10 14" type="primary">xerC</name>
    <name evidence="14" type="ORF">FEZ08_09265</name>
</gene>
<evidence type="ECO:0000256" key="5">
    <source>
        <dbReference type="ARBA" id="ARBA00022829"/>
    </source>
</evidence>
<evidence type="ECO:0000256" key="6">
    <source>
        <dbReference type="ARBA" id="ARBA00022908"/>
    </source>
</evidence>
<dbReference type="InterPro" id="IPR013762">
    <property type="entry name" value="Integrase-like_cat_sf"/>
</dbReference>
<keyword evidence="9 10" id="KW-0131">Cell cycle</keyword>
<dbReference type="Pfam" id="PF00589">
    <property type="entry name" value="Phage_integrase"/>
    <property type="match status" value="1"/>
</dbReference>
<keyword evidence="15" id="KW-1185">Reference proteome</keyword>
<dbReference type="Gene3D" id="1.10.443.10">
    <property type="entry name" value="Intergrase catalytic core"/>
    <property type="match status" value="1"/>
</dbReference>
<evidence type="ECO:0000256" key="8">
    <source>
        <dbReference type="ARBA" id="ARBA00023172"/>
    </source>
</evidence>
<dbReference type="Gene3D" id="1.10.150.130">
    <property type="match status" value="1"/>
</dbReference>
<keyword evidence="4 10" id="KW-0132">Cell division</keyword>
<dbReference type="GO" id="GO:0005737">
    <property type="term" value="C:cytoplasm"/>
    <property type="evidence" value="ECO:0007669"/>
    <property type="project" value="UniProtKB-SubCell"/>
</dbReference>
<dbReference type="NCBIfam" id="NF001399">
    <property type="entry name" value="PRK00283.1"/>
    <property type="match status" value="1"/>
</dbReference>
<reference evidence="14 15" key="1">
    <citation type="submission" date="2019-05" db="EMBL/GenBank/DDBJ databases">
        <title>Culicoidintestinum kansasii gen. nov., sp. nov. from the gastrointestinal tract of the biting midge, Culicoides sonorensis.</title>
        <authorList>
            <person name="Neupane S."/>
            <person name="Ghosh A."/>
            <person name="Gunther S."/>
            <person name="Martin K."/>
            <person name="Zurek L."/>
        </authorList>
    </citation>
    <scope>NUCLEOTIDE SEQUENCE [LARGE SCALE GENOMIC DNA]</scope>
    <source>
        <strain evidence="14 15">CS-1</strain>
    </source>
</reference>
<dbReference type="InterPro" id="IPR023009">
    <property type="entry name" value="Tyrosine_recombinase_XerC/XerD"/>
</dbReference>
<dbReference type="InterPro" id="IPR050090">
    <property type="entry name" value="Tyrosine_recombinase_XerCD"/>
</dbReference>
<keyword evidence="7 10" id="KW-0238">DNA-binding</keyword>
<keyword evidence="8 10" id="KW-0233">DNA recombination</keyword>
<evidence type="ECO:0000313" key="14">
    <source>
        <dbReference type="EMBL" id="TLG72567.1"/>
    </source>
</evidence>
<evidence type="ECO:0000256" key="11">
    <source>
        <dbReference type="NCBIfam" id="TIGR02224"/>
    </source>
</evidence>
<comment type="function">
    <text evidence="10">Site-specific tyrosine recombinase, which acts by catalyzing the cutting and rejoining of the recombining DNA molecules. The XerC-XerD complex is essential to convert dimers of the bacterial chromosome into monomers to permit their segregation at cell division. It also contributes to the segregational stability of plasmids.</text>
</comment>
<dbReference type="RefSeq" id="WP_138191655.1">
    <property type="nucleotide sequence ID" value="NZ_VBWP01000008.1"/>
</dbReference>
<keyword evidence="3 10" id="KW-0963">Cytoplasm</keyword>
<organism evidence="14 15">
    <name type="scientific">Culicoidibacter larvae</name>
    <dbReference type="NCBI Taxonomy" id="2579976"/>
    <lineage>
        <taxon>Bacteria</taxon>
        <taxon>Bacillati</taxon>
        <taxon>Bacillota</taxon>
        <taxon>Culicoidibacteria</taxon>
        <taxon>Culicoidibacterales</taxon>
        <taxon>Culicoidibacteraceae</taxon>
        <taxon>Culicoidibacter</taxon>
    </lineage>
</organism>
<dbReference type="InterPro" id="IPR011010">
    <property type="entry name" value="DNA_brk_join_enz"/>
</dbReference>
<dbReference type="SUPFAM" id="SSF56349">
    <property type="entry name" value="DNA breaking-rejoining enzymes"/>
    <property type="match status" value="1"/>
</dbReference>
<keyword evidence="6 10" id="KW-0229">DNA integration</keyword>
<comment type="subunit">
    <text evidence="10">Forms a cyclic heterotetrameric complex composed of two molecules of XerC and two molecules of XerD.</text>
</comment>
<evidence type="ECO:0000256" key="1">
    <source>
        <dbReference type="ARBA" id="ARBA00004496"/>
    </source>
</evidence>
<feature type="active site" evidence="10">
    <location>
        <position position="272"/>
    </location>
</feature>
<feature type="domain" description="Tyr recombinase" evidence="12">
    <location>
        <begin position="108"/>
        <end position="294"/>
    </location>
</feature>
<dbReference type="OrthoDB" id="9801717at2"/>
<dbReference type="InterPro" id="IPR002104">
    <property type="entry name" value="Integrase_catalytic"/>
</dbReference>
<accession>A0A5R8Q9N9</accession>
<dbReference type="InParanoid" id="A0A5R8Q9N9"/>
<protein>
    <recommendedName>
        <fullName evidence="10 11">Tyrosine recombinase XerC</fullName>
    </recommendedName>
</protein>
<dbReference type="AlphaFoldDB" id="A0A5R8Q9N9"/>
<feature type="active site" evidence="10">
    <location>
        <position position="173"/>
    </location>
</feature>
<sequence length="312" mass="35491">MSINDAIALYLNYLRHQRRYSEHTLTSYQHDLQDLAAFLHALDKDEIAAITIIDVRSYMAELFERGLSKKSSARYLSAIKSWMNYLVKQEYLADNPAATISTPKAEHHLPKVVFFEEIERFIAAVSENEPLALRNRAIYELLYGSGLRVSELVNLAIEDLQFDEGLVFVREGKGDKDRSVPFGSYAQKAVQEYLELGRPLLKRNGVENYNMLLLNKNGGALSTRGVQYMLKRVAAKAGLSSELSPHMLRHSFATHLLTEGADLRSVQELLGHEELASTQIYTHLSNEQLKQTYLRAHPRAKKEIVIKPMTKK</sequence>
<dbReference type="NCBIfam" id="TIGR02224">
    <property type="entry name" value="recomb_XerC"/>
    <property type="match status" value="1"/>
</dbReference>
<evidence type="ECO:0000256" key="7">
    <source>
        <dbReference type="ARBA" id="ARBA00023125"/>
    </source>
</evidence>
<dbReference type="InterPro" id="IPR004107">
    <property type="entry name" value="Integrase_SAM-like_N"/>
</dbReference>
<dbReference type="EMBL" id="VBWP01000008">
    <property type="protein sequence ID" value="TLG72567.1"/>
    <property type="molecule type" value="Genomic_DNA"/>
</dbReference>
<dbReference type="FunCoup" id="A0A5R8Q9N9">
    <property type="interactions" value="32"/>
</dbReference>
<evidence type="ECO:0000256" key="4">
    <source>
        <dbReference type="ARBA" id="ARBA00022618"/>
    </source>
</evidence>
<dbReference type="GO" id="GO:0007059">
    <property type="term" value="P:chromosome segregation"/>
    <property type="evidence" value="ECO:0007669"/>
    <property type="project" value="UniProtKB-UniRule"/>
</dbReference>
<dbReference type="PANTHER" id="PTHR30349">
    <property type="entry name" value="PHAGE INTEGRASE-RELATED"/>
    <property type="match status" value="1"/>
</dbReference>
<feature type="active site" evidence="10">
    <location>
        <position position="246"/>
    </location>
</feature>
<evidence type="ECO:0000313" key="15">
    <source>
        <dbReference type="Proteomes" id="UP000306912"/>
    </source>
</evidence>
<dbReference type="PROSITE" id="PS51900">
    <property type="entry name" value="CB"/>
    <property type="match status" value="1"/>
</dbReference>
<feature type="active site" evidence="10">
    <location>
        <position position="249"/>
    </location>
</feature>
<comment type="subcellular location">
    <subcellularLocation>
        <location evidence="1 10">Cytoplasm</location>
    </subcellularLocation>
</comment>
<evidence type="ECO:0000256" key="10">
    <source>
        <dbReference type="HAMAP-Rule" id="MF_01808"/>
    </source>
</evidence>
<evidence type="ECO:0000259" key="13">
    <source>
        <dbReference type="PROSITE" id="PS51900"/>
    </source>
</evidence>
<feature type="active site" description="O-(3'-phospho-DNA)-tyrosine intermediate" evidence="10">
    <location>
        <position position="281"/>
    </location>
</feature>
<keyword evidence="5 10" id="KW-0159">Chromosome partition</keyword>
<feature type="active site" evidence="10">
    <location>
        <position position="148"/>
    </location>
</feature>
<dbReference type="Pfam" id="PF02899">
    <property type="entry name" value="Phage_int_SAM_1"/>
    <property type="match status" value="1"/>
</dbReference>
<dbReference type="Proteomes" id="UP000306912">
    <property type="component" value="Unassembled WGS sequence"/>
</dbReference>
<dbReference type="PANTHER" id="PTHR30349:SF77">
    <property type="entry name" value="TYROSINE RECOMBINASE XERC"/>
    <property type="match status" value="1"/>
</dbReference>
<evidence type="ECO:0000259" key="12">
    <source>
        <dbReference type="PROSITE" id="PS51898"/>
    </source>
</evidence>
<comment type="caution">
    <text evidence="14">The sequence shown here is derived from an EMBL/GenBank/DDBJ whole genome shotgun (WGS) entry which is preliminary data.</text>
</comment>
<feature type="domain" description="Core-binding (CB)" evidence="13">
    <location>
        <begin position="1"/>
        <end position="87"/>
    </location>
</feature>
<dbReference type="InterPro" id="IPR044068">
    <property type="entry name" value="CB"/>
</dbReference>
<dbReference type="GO" id="GO:0003677">
    <property type="term" value="F:DNA binding"/>
    <property type="evidence" value="ECO:0007669"/>
    <property type="project" value="UniProtKB-UniRule"/>
</dbReference>
<dbReference type="InterPro" id="IPR011931">
    <property type="entry name" value="Recomb_XerC"/>
</dbReference>
<evidence type="ECO:0000256" key="3">
    <source>
        <dbReference type="ARBA" id="ARBA00022490"/>
    </source>
</evidence>
<dbReference type="PROSITE" id="PS51898">
    <property type="entry name" value="TYR_RECOMBINASE"/>
    <property type="match status" value="1"/>
</dbReference>
<dbReference type="GO" id="GO:0009037">
    <property type="term" value="F:tyrosine-based site-specific recombinase activity"/>
    <property type="evidence" value="ECO:0007669"/>
    <property type="project" value="UniProtKB-UniRule"/>
</dbReference>
<dbReference type="CDD" id="cd00798">
    <property type="entry name" value="INT_XerDC_C"/>
    <property type="match status" value="1"/>
</dbReference>
<dbReference type="NCBIfam" id="NF040815">
    <property type="entry name" value="recomb_XerA_Arch"/>
    <property type="match status" value="1"/>
</dbReference>
<dbReference type="HAMAP" id="MF_01808">
    <property type="entry name" value="Recomb_XerC_XerD"/>
    <property type="match status" value="1"/>
</dbReference>
<name>A0A5R8Q9N9_9FIRM</name>
<proteinExistence type="inferred from homology"/>
<evidence type="ECO:0000256" key="9">
    <source>
        <dbReference type="ARBA" id="ARBA00023306"/>
    </source>
</evidence>
<evidence type="ECO:0000256" key="2">
    <source>
        <dbReference type="ARBA" id="ARBA00006657"/>
    </source>
</evidence>
<dbReference type="GO" id="GO:0051301">
    <property type="term" value="P:cell division"/>
    <property type="evidence" value="ECO:0007669"/>
    <property type="project" value="UniProtKB-UniRule"/>
</dbReference>
<dbReference type="GO" id="GO:0006313">
    <property type="term" value="P:DNA transposition"/>
    <property type="evidence" value="ECO:0007669"/>
    <property type="project" value="UniProtKB-UniRule"/>
</dbReference>
<comment type="similarity">
    <text evidence="2 10">Belongs to the 'phage' integrase family. XerC subfamily.</text>
</comment>